<keyword evidence="6" id="KW-0614">Plasmid</keyword>
<dbReference type="EMBL" id="CP072169">
    <property type="protein sequence ID" value="QYA10352.1"/>
    <property type="molecule type" value="Genomic_DNA"/>
</dbReference>
<evidence type="ECO:0000259" key="5">
    <source>
        <dbReference type="PROSITE" id="PS50931"/>
    </source>
</evidence>
<sequence>MSFQIQISSIRCFFVAAEELHFRRAALRMNVSQPTLSQHVKRLKDLMGVQLFPRFTRRVEFTRAGASQLEQIPVALRHKERDLWPFSLNHGVRADRGAVHHKCTFLRLGI</sequence>
<dbReference type="InterPro" id="IPR000847">
    <property type="entry name" value="LysR_HTH_N"/>
</dbReference>
<comment type="similarity">
    <text evidence="1">Belongs to the LysR transcriptional regulatory family.</text>
</comment>
<accession>A0ABX8TAS0</accession>
<dbReference type="SUPFAM" id="SSF46785">
    <property type="entry name" value="Winged helix' DNA-binding domain"/>
    <property type="match status" value="1"/>
</dbReference>
<evidence type="ECO:0000313" key="7">
    <source>
        <dbReference type="Proteomes" id="UP000826513"/>
    </source>
</evidence>
<evidence type="ECO:0000256" key="2">
    <source>
        <dbReference type="ARBA" id="ARBA00023015"/>
    </source>
</evidence>
<evidence type="ECO:0000256" key="1">
    <source>
        <dbReference type="ARBA" id="ARBA00009437"/>
    </source>
</evidence>
<geneLocation type="plasmid" evidence="6 7">
    <name>pTiAF3.44</name>
</geneLocation>
<dbReference type="PROSITE" id="PS50931">
    <property type="entry name" value="HTH_LYSR"/>
    <property type="match status" value="1"/>
</dbReference>
<feature type="domain" description="HTH lysR-type" evidence="5">
    <location>
        <begin position="5"/>
        <end position="62"/>
    </location>
</feature>
<evidence type="ECO:0000313" key="6">
    <source>
        <dbReference type="EMBL" id="QYA10352.1"/>
    </source>
</evidence>
<proteinExistence type="inferred from homology"/>
<dbReference type="Proteomes" id="UP000826513">
    <property type="component" value="Plasmid pTiAF3.44"/>
</dbReference>
<keyword evidence="2" id="KW-0805">Transcription regulation</keyword>
<keyword evidence="3" id="KW-0238">DNA-binding</keyword>
<evidence type="ECO:0000256" key="4">
    <source>
        <dbReference type="ARBA" id="ARBA00023163"/>
    </source>
</evidence>
<dbReference type="PANTHER" id="PTHR30346">
    <property type="entry name" value="TRANSCRIPTIONAL DUAL REGULATOR HCAR-RELATED"/>
    <property type="match status" value="1"/>
</dbReference>
<name>A0ABX8TAS0_9HYPH</name>
<reference evidence="6 7" key="1">
    <citation type="submission" date="2021-03" db="EMBL/GenBank/DDBJ databases">
        <title>Rapid diversification of plasmids in a genus of pathogenic and nitrogen fixing bacteria.</title>
        <authorList>
            <person name="Weisberg A.J."/>
            <person name="Miller M."/>
            <person name="Ream W."/>
            <person name="Grunwald N.J."/>
            <person name="Chang J.H."/>
        </authorList>
    </citation>
    <scope>NUCLEOTIDE SEQUENCE [LARGE SCALE GENOMIC DNA]</scope>
    <source>
        <strain evidence="6 7">AF3.44</strain>
        <plasmid evidence="6 7">pTiAF3.44</plasmid>
    </source>
</reference>
<dbReference type="InterPro" id="IPR036388">
    <property type="entry name" value="WH-like_DNA-bd_sf"/>
</dbReference>
<keyword evidence="4" id="KW-0804">Transcription</keyword>
<dbReference type="Gene3D" id="1.10.10.10">
    <property type="entry name" value="Winged helix-like DNA-binding domain superfamily/Winged helix DNA-binding domain"/>
    <property type="match status" value="1"/>
</dbReference>
<evidence type="ECO:0000256" key="3">
    <source>
        <dbReference type="ARBA" id="ARBA00023125"/>
    </source>
</evidence>
<gene>
    <name evidence="6" type="ORF">J5285_22610</name>
</gene>
<protein>
    <submittedName>
        <fullName evidence="6">LysR family transcriptional regulator</fullName>
    </submittedName>
</protein>
<organism evidence="6 7">
    <name type="scientific">Agrobacterium larrymoorei</name>
    <dbReference type="NCBI Taxonomy" id="160699"/>
    <lineage>
        <taxon>Bacteria</taxon>
        <taxon>Pseudomonadati</taxon>
        <taxon>Pseudomonadota</taxon>
        <taxon>Alphaproteobacteria</taxon>
        <taxon>Hyphomicrobiales</taxon>
        <taxon>Rhizobiaceae</taxon>
        <taxon>Rhizobium/Agrobacterium group</taxon>
        <taxon>Agrobacterium</taxon>
    </lineage>
</organism>
<dbReference type="PANTHER" id="PTHR30346:SF0">
    <property type="entry name" value="HCA OPERON TRANSCRIPTIONAL ACTIVATOR HCAR"/>
    <property type="match status" value="1"/>
</dbReference>
<dbReference type="InterPro" id="IPR036390">
    <property type="entry name" value="WH_DNA-bd_sf"/>
</dbReference>
<dbReference type="PRINTS" id="PR00039">
    <property type="entry name" value="HTHLYSR"/>
</dbReference>
<keyword evidence="7" id="KW-1185">Reference proteome</keyword>
<dbReference type="Pfam" id="PF00126">
    <property type="entry name" value="HTH_1"/>
    <property type="match status" value="1"/>
</dbReference>